<gene>
    <name evidence="2" type="ORF">AWC22_23880</name>
</gene>
<reference evidence="2 3" key="1">
    <citation type="submission" date="2016-01" db="EMBL/GenBank/DDBJ databases">
        <title>The new phylogeny of the genus Mycobacterium.</title>
        <authorList>
            <person name="Tarcisio F."/>
            <person name="Conor M."/>
            <person name="Antonella G."/>
            <person name="Elisabetta G."/>
            <person name="Giulia F.S."/>
            <person name="Sara T."/>
            <person name="Anna F."/>
            <person name="Clotilde B."/>
            <person name="Roberto B."/>
            <person name="Veronica D.S."/>
            <person name="Fabio R."/>
            <person name="Monica P."/>
            <person name="Olivier J."/>
            <person name="Enrico T."/>
            <person name="Nicola S."/>
        </authorList>
    </citation>
    <scope>NUCLEOTIDE SEQUENCE [LARGE SCALE GENOMIC DNA]</scope>
    <source>
        <strain evidence="2 3">DSM 45176</strain>
    </source>
</reference>
<dbReference type="Proteomes" id="UP000193087">
    <property type="component" value="Unassembled WGS sequence"/>
</dbReference>
<evidence type="ECO:0000256" key="1">
    <source>
        <dbReference type="SAM" id="MobiDB-lite"/>
    </source>
</evidence>
<proteinExistence type="predicted"/>
<evidence type="ECO:0000313" key="2">
    <source>
        <dbReference type="EMBL" id="ORW73616.1"/>
    </source>
</evidence>
<comment type="caution">
    <text evidence="2">The sequence shown here is derived from an EMBL/GenBank/DDBJ whole genome shotgun (WGS) entry which is preliminary data.</text>
</comment>
<keyword evidence="3" id="KW-1185">Reference proteome</keyword>
<dbReference type="AlphaFoldDB" id="A0A1X2CCG4"/>
<evidence type="ECO:0000313" key="3">
    <source>
        <dbReference type="Proteomes" id="UP000193087"/>
    </source>
</evidence>
<dbReference type="RefSeq" id="WP_085251486.1">
    <property type="nucleotide sequence ID" value="NZ_JACKSL010000086.1"/>
</dbReference>
<feature type="region of interest" description="Disordered" evidence="1">
    <location>
        <begin position="100"/>
        <end position="130"/>
    </location>
</feature>
<sequence>MSRVCIGEVAAIFGLEISRLTLSKAEVLTAISDLFAVFATCESAYRVVAAFAGRRFPLAPMAGCGPGSCAGVGCRTPGARRAQESLLCRGLRARPLHLGAAGPPGRHRARQDHRTPPPVLIGDHHEGYKG</sequence>
<dbReference type="GeneID" id="93497747"/>
<accession>A0A1X2CCG4</accession>
<name>A0A1X2CCG4_9MYCO</name>
<organism evidence="2 3">
    <name type="scientific">Mycobacterium riyadhense</name>
    <dbReference type="NCBI Taxonomy" id="486698"/>
    <lineage>
        <taxon>Bacteria</taxon>
        <taxon>Bacillati</taxon>
        <taxon>Actinomycetota</taxon>
        <taxon>Actinomycetes</taxon>
        <taxon>Mycobacteriales</taxon>
        <taxon>Mycobacteriaceae</taxon>
        <taxon>Mycobacterium</taxon>
    </lineage>
</organism>
<dbReference type="EMBL" id="LQPQ01000128">
    <property type="protein sequence ID" value="ORW73616.1"/>
    <property type="molecule type" value="Genomic_DNA"/>
</dbReference>
<protein>
    <submittedName>
        <fullName evidence="2">Uncharacterized protein</fullName>
    </submittedName>
</protein>
<dbReference type="OrthoDB" id="8782062at2"/>